<evidence type="ECO:0000256" key="9">
    <source>
        <dbReference type="ARBA" id="ARBA00025687"/>
    </source>
</evidence>
<evidence type="ECO:0000256" key="11">
    <source>
        <dbReference type="RuleBase" id="RU365082"/>
    </source>
</evidence>
<protein>
    <recommendedName>
        <fullName evidence="4 11">Mediator of RNA polymerase II transcription subunit 14</fullName>
    </recommendedName>
    <alternativeName>
        <fullName evidence="10 11">Mediator complex subunit 14</fullName>
    </alternativeName>
</protein>
<sequence>MPGVVMDNVNVGGAGQEPGIHESKNGLSNPGGPGSSTELRNGATHVNGVSGTASDQLWKEEASAASGEPPALMHITQGFFPFSMLVNRSVQQCWNDLSELIAELAEMQVPSQDQSSFTPHGKSSGNQNSANVQKKLRLLDFAHAKRAEFIKLLVLSQWSRQAADVSRLIDLQGFIRTRHQAYAGALQWVGDMKRDLVMAQVANPDLKTALEVLSRGRVMAMSDLGYKPPKPLTAKRTLKKLQKLNKIISIRLTLHDQVPRAFQTYRVHDGRVTFSVPGEFELDLSVGEENKSSQFFFVDIRFLFSPSSAIPKGRVLNELDIRINDVLRDSGLTGCFDLLHSLVLTFKINVLFKQAIDLARGLWSDVLRVELLHRTLIVQYWALQLGAKSWLEVGIKSGRRRGSHGNPGVPCLGLRWMRDGQEVGNADIEFDTENLSMECLLRSVIALHVSHILSSVYTSVSENSLFSTGTLSLRAQLSRIEPGDCQLDIQLTASRRLRVTIEPMSGASILSAAPSILDRPDSDRGPDKSLTDEIASRVARIRCSSAIEEIESNLRILGFETVNPRFLKVDIRRIFPSNVIRFTFFRHHLWEPNWLIAATSSMDSDNWWVIQLRATLSANKHPTLGAQNTSMLRSAQVISSRFLAAQQHTSYAACADLGHCLTGILAIYANARFLAELQCIHFHPPLHKLQIETGLRTPDIFIRYEASNLPPALRIAQPAGLKKFYIKNTIRVSFHGVDPHKNLAILVAYGSLAMPVKSLGTLVSKWDPSIVFRQKGGGFAIRLLAPAGQVVIVDLIEKLQRLERILSIIESLQRKKMDVLSLSLSRIAFSYGPGKALRANINVNTSGPSSSADTDLAGIPSKAESVFLQRLGIAFDYPNPHRRIQESLTTSLNSASSEAGLDSFFELLTLTLPLLRALDQITINPSHNEPLKAQVTVRNAKTYQIHYPIAKFRFQLVAGQHLNRMTWILKDVSGTQDRSHQNQITGSLREKLYNAKGDGWRGLGTGMVAEVDKVSNLILELDGCFSDSRSTIATPGHSAVGHGTRNVGQQQAVGQGGPGQTSKAGVPSSRGLPAVGAPGRKPEQKASDDVIMID</sequence>
<evidence type="ECO:0000256" key="3">
    <source>
        <dbReference type="ARBA" id="ARBA00011837"/>
    </source>
</evidence>
<keyword evidence="8 11" id="KW-0539">Nucleus</keyword>
<evidence type="ECO:0000256" key="8">
    <source>
        <dbReference type="ARBA" id="ARBA00023242"/>
    </source>
</evidence>
<evidence type="ECO:0000313" key="15">
    <source>
        <dbReference type="Proteomes" id="UP000094569"/>
    </source>
</evidence>
<keyword evidence="6 11" id="KW-0010">Activator</keyword>
<dbReference type="Pfam" id="PF08638">
    <property type="entry name" value="Med14"/>
    <property type="match status" value="1"/>
</dbReference>
<dbReference type="EMBL" id="JXNT01000014">
    <property type="protein sequence ID" value="ODM15910.1"/>
    <property type="molecule type" value="Genomic_DNA"/>
</dbReference>
<evidence type="ECO:0000256" key="4">
    <source>
        <dbReference type="ARBA" id="ARBA00019619"/>
    </source>
</evidence>
<comment type="subcellular location">
    <subcellularLocation>
        <location evidence="1 11">Nucleus</location>
    </subcellularLocation>
</comment>
<dbReference type="Proteomes" id="UP000094569">
    <property type="component" value="Unassembled WGS sequence"/>
</dbReference>
<dbReference type="OrthoDB" id="205099at2759"/>
<dbReference type="PANTHER" id="PTHR12809">
    <property type="entry name" value="MEDIATOR COMPLEX SUBUNIT"/>
    <property type="match status" value="1"/>
</dbReference>
<evidence type="ECO:0000256" key="7">
    <source>
        <dbReference type="ARBA" id="ARBA00023163"/>
    </source>
</evidence>
<comment type="function">
    <text evidence="9 11">Component of the Mediator complex, a coactivator involved in the regulated transcription of nearly all RNA polymerase II-dependent genes. Mediator functions as a bridge to convey information from gene-specific regulatory proteins to the basal RNA polymerase II transcription machinery. Mediator is recruited to promoters by direct interactions with regulatory proteins and serves as a scaffold for the assembly of a functional preinitiation complex with RNA polymerase II and the general transcription factors.</text>
</comment>
<name>A0A1E3B4M0_ASPCR</name>
<dbReference type="InterPro" id="IPR013947">
    <property type="entry name" value="Mediator_Med14"/>
</dbReference>
<dbReference type="GO" id="GO:0003712">
    <property type="term" value="F:transcription coregulator activity"/>
    <property type="evidence" value="ECO:0007669"/>
    <property type="project" value="UniProtKB-UniRule"/>
</dbReference>
<reference evidence="14 15" key="1">
    <citation type="journal article" date="2016" name="BMC Genomics">
        <title>Comparative genomic and transcriptomic analyses of the Fuzhuan brick tea-fermentation fungus Aspergillus cristatus.</title>
        <authorList>
            <person name="Ge Y."/>
            <person name="Wang Y."/>
            <person name="Liu Y."/>
            <person name="Tan Y."/>
            <person name="Ren X."/>
            <person name="Zhang X."/>
            <person name="Hyde K.D."/>
            <person name="Liu Y."/>
            <person name="Liu Z."/>
        </authorList>
    </citation>
    <scope>NUCLEOTIDE SEQUENCE [LARGE SCALE GENOMIC DNA]</scope>
    <source>
        <strain evidence="14 15">GZAAS20.1005</strain>
    </source>
</reference>
<dbReference type="GO" id="GO:0016592">
    <property type="term" value="C:mediator complex"/>
    <property type="evidence" value="ECO:0007669"/>
    <property type="project" value="UniProtKB-UniRule"/>
</dbReference>
<dbReference type="PANTHER" id="PTHR12809:SF2">
    <property type="entry name" value="MEDIATOR OF RNA POLYMERASE II TRANSCRIPTION SUBUNIT 14"/>
    <property type="match status" value="1"/>
</dbReference>
<dbReference type="GO" id="GO:0006357">
    <property type="term" value="P:regulation of transcription by RNA polymerase II"/>
    <property type="evidence" value="ECO:0007669"/>
    <property type="project" value="InterPro"/>
</dbReference>
<dbReference type="Pfam" id="PF26204">
    <property type="entry name" value="Med14_fung"/>
    <property type="match status" value="1"/>
</dbReference>
<evidence type="ECO:0000256" key="6">
    <source>
        <dbReference type="ARBA" id="ARBA00023159"/>
    </source>
</evidence>
<dbReference type="InterPro" id="IPR055122">
    <property type="entry name" value="Med14_N"/>
</dbReference>
<evidence type="ECO:0000256" key="2">
    <source>
        <dbReference type="ARBA" id="ARBA00007813"/>
    </source>
</evidence>
<evidence type="ECO:0000256" key="5">
    <source>
        <dbReference type="ARBA" id="ARBA00023015"/>
    </source>
</evidence>
<comment type="caution">
    <text evidence="14">The sequence shown here is derived from an EMBL/GenBank/DDBJ whole genome shotgun (WGS) entry which is preliminary data.</text>
</comment>
<organism evidence="14 15">
    <name type="scientific">Aspergillus cristatus</name>
    <name type="common">Chinese Fuzhuan brick tea-fermentation fungus</name>
    <name type="synonym">Eurotium cristatum</name>
    <dbReference type="NCBI Taxonomy" id="573508"/>
    <lineage>
        <taxon>Eukaryota</taxon>
        <taxon>Fungi</taxon>
        <taxon>Dikarya</taxon>
        <taxon>Ascomycota</taxon>
        <taxon>Pezizomycotina</taxon>
        <taxon>Eurotiomycetes</taxon>
        <taxon>Eurotiomycetidae</taxon>
        <taxon>Eurotiales</taxon>
        <taxon>Aspergillaceae</taxon>
        <taxon>Aspergillus</taxon>
        <taxon>Aspergillus subgen. Aspergillus</taxon>
    </lineage>
</organism>
<dbReference type="STRING" id="573508.A0A1E3B4M0"/>
<gene>
    <name evidence="14" type="ORF">SI65_08751</name>
</gene>
<dbReference type="VEuPathDB" id="FungiDB:SI65_08751"/>
<proteinExistence type="inferred from homology"/>
<evidence type="ECO:0000259" key="13">
    <source>
        <dbReference type="Pfam" id="PF08638"/>
    </source>
</evidence>
<evidence type="ECO:0000256" key="1">
    <source>
        <dbReference type="ARBA" id="ARBA00004123"/>
    </source>
</evidence>
<comment type="subunit">
    <text evidence="3 11">Component of the Mediator complex.</text>
</comment>
<feature type="region of interest" description="Disordered" evidence="12">
    <location>
        <begin position="1"/>
        <end position="50"/>
    </location>
</feature>
<evidence type="ECO:0000313" key="14">
    <source>
        <dbReference type="EMBL" id="ODM15910.1"/>
    </source>
</evidence>
<dbReference type="GO" id="GO:0070847">
    <property type="term" value="C:core mediator complex"/>
    <property type="evidence" value="ECO:0007669"/>
    <property type="project" value="TreeGrafter"/>
</dbReference>
<comment type="similarity">
    <text evidence="2 11">Belongs to the Mediator complex subunit 14 family.</text>
</comment>
<keyword evidence="15" id="KW-1185">Reference proteome</keyword>
<accession>A0A1E3B4M0</accession>
<keyword evidence="7 11" id="KW-0804">Transcription</keyword>
<feature type="region of interest" description="Disordered" evidence="12">
    <location>
        <begin position="1035"/>
        <end position="1094"/>
    </location>
</feature>
<evidence type="ECO:0000256" key="12">
    <source>
        <dbReference type="SAM" id="MobiDB-lite"/>
    </source>
</evidence>
<feature type="domain" description="Mediator complex subunit MED14 N-terminal" evidence="13">
    <location>
        <begin position="79"/>
        <end position="287"/>
    </location>
</feature>
<keyword evidence="5 11" id="KW-0805">Transcription regulation</keyword>
<evidence type="ECO:0000256" key="10">
    <source>
        <dbReference type="ARBA" id="ARBA00032007"/>
    </source>
</evidence>
<dbReference type="AlphaFoldDB" id="A0A1E3B4M0"/>